<dbReference type="EMBL" id="SHOA02000004">
    <property type="protein sequence ID" value="TDH71417.1"/>
    <property type="molecule type" value="Genomic_DNA"/>
</dbReference>
<sequence>MGQKSLSLVVTEMPWAGQHSYMEKQNASALFEHAILNVYNDPTRKTPLTIDFTHLYRLLELGAHHRVDQQIECLAFSPKTHDQAHSSAFHDRSGYFYFFLGIRTCFSHSRRTSKTRATHEDYQSLSSSSESPHPFVIDGWWIRCQDCTNQTVRYLHDVAEVESFMQQFYEHCKALGIAERVRICADEPRDVAVFHERLHFLERLAPKFRIKLAVDHGEFFQKVTHRRRLRITCRFCPLRVRTWRVRVPSLTIRGRRGIESLWHDCSFP</sequence>
<dbReference type="AlphaFoldDB" id="A0A976IGT2"/>
<dbReference type="KEGG" id="blac:94351643"/>
<gene>
    <name evidence="2" type="ORF">CCR75_007916</name>
</gene>
<reference evidence="2 3" key="1">
    <citation type="journal article" date="2021" name="Genome Biol.">
        <title>AFLAP: assembly-free linkage analysis pipeline using k-mers from genome sequencing data.</title>
        <authorList>
            <person name="Fletcher K."/>
            <person name="Zhang L."/>
            <person name="Gil J."/>
            <person name="Han R."/>
            <person name="Cavanaugh K."/>
            <person name="Michelmore R."/>
        </authorList>
    </citation>
    <scope>NUCLEOTIDE SEQUENCE [LARGE SCALE GENOMIC DNA]</scope>
    <source>
        <strain evidence="2 3">SF5</strain>
    </source>
</reference>
<organism evidence="2 3">
    <name type="scientific">Bremia lactucae</name>
    <name type="common">Lettuce downy mildew</name>
    <dbReference type="NCBI Taxonomy" id="4779"/>
    <lineage>
        <taxon>Eukaryota</taxon>
        <taxon>Sar</taxon>
        <taxon>Stramenopiles</taxon>
        <taxon>Oomycota</taxon>
        <taxon>Peronosporomycetes</taxon>
        <taxon>Peronosporales</taxon>
        <taxon>Peronosporaceae</taxon>
        <taxon>Bremia</taxon>
    </lineage>
</organism>
<feature type="domain" description="Glycoside hydrolase 123 catalytic" evidence="1">
    <location>
        <begin position="161"/>
        <end position="222"/>
    </location>
</feature>
<dbReference type="GeneID" id="94351643"/>
<accession>A0A976IGT2</accession>
<name>A0A976IGT2_BRELC</name>
<protein>
    <recommendedName>
        <fullName evidence="1">Glycoside hydrolase 123 catalytic domain-containing protein</fullName>
    </recommendedName>
</protein>
<dbReference type="Pfam" id="PF13320">
    <property type="entry name" value="GH123_cat"/>
    <property type="match status" value="1"/>
</dbReference>
<dbReference type="RefSeq" id="XP_067820916.1">
    <property type="nucleotide sequence ID" value="XM_067965972.1"/>
</dbReference>
<comment type="caution">
    <text evidence="2">The sequence shown here is derived from an EMBL/GenBank/DDBJ whole genome shotgun (WGS) entry which is preliminary data.</text>
</comment>
<keyword evidence="3" id="KW-1185">Reference proteome</keyword>
<dbReference type="Proteomes" id="UP000294530">
    <property type="component" value="Unassembled WGS sequence"/>
</dbReference>
<evidence type="ECO:0000259" key="1">
    <source>
        <dbReference type="Pfam" id="PF13320"/>
    </source>
</evidence>
<evidence type="ECO:0000313" key="3">
    <source>
        <dbReference type="Proteomes" id="UP000294530"/>
    </source>
</evidence>
<evidence type="ECO:0000313" key="2">
    <source>
        <dbReference type="EMBL" id="TDH71417.1"/>
    </source>
</evidence>
<dbReference type="InterPro" id="IPR025150">
    <property type="entry name" value="GH123_cat"/>
</dbReference>
<proteinExistence type="predicted"/>